<organism evidence="1 2">
    <name type="scientific">Paenibacillus whitsoniae</name>
    <dbReference type="NCBI Taxonomy" id="2496558"/>
    <lineage>
        <taxon>Bacteria</taxon>
        <taxon>Bacillati</taxon>
        <taxon>Bacillota</taxon>
        <taxon>Bacilli</taxon>
        <taxon>Bacillales</taxon>
        <taxon>Paenibacillaceae</taxon>
        <taxon>Paenibacillus</taxon>
    </lineage>
</organism>
<dbReference type="AlphaFoldDB" id="A0A430JHK2"/>
<proteinExistence type="predicted"/>
<sequence length="73" mass="8548">MEKNVDIDMIQIQEKHQYTVWTRVHAQHAKGLVETMKARLIQDNGLSDESNLIFMLYAFKRDNVLMLAADQQN</sequence>
<protein>
    <submittedName>
        <fullName evidence="1">Uncharacterized protein</fullName>
    </submittedName>
</protein>
<reference evidence="1 2" key="1">
    <citation type="submission" date="2018-12" db="EMBL/GenBank/DDBJ databases">
        <title>Bacillus ochoae sp. nov., Paenibacillus whitsoniae sp. nov., Paenibacillus spiritus sp. nov. Isolated from the Mars Exploration Rover during spacecraft assembly.</title>
        <authorList>
            <person name="Seuylemezian A."/>
            <person name="Vaishampayan P."/>
        </authorList>
    </citation>
    <scope>NUCLEOTIDE SEQUENCE [LARGE SCALE GENOMIC DNA]</scope>
    <source>
        <strain evidence="1 2">MER 54</strain>
    </source>
</reference>
<name>A0A430JHK2_9BACL</name>
<evidence type="ECO:0000313" key="2">
    <source>
        <dbReference type="Proteomes" id="UP000276128"/>
    </source>
</evidence>
<dbReference type="Proteomes" id="UP000276128">
    <property type="component" value="Unassembled WGS sequence"/>
</dbReference>
<dbReference type="RefSeq" id="WP_126140418.1">
    <property type="nucleotide sequence ID" value="NZ_RXHU01000017.1"/>
</dbReference>
<accession>A0A430JHK2</accession>
<evidence type="ECO:0000313" key="1">
    <source>
        <dbReference type="EMBL" id="RTE10524.1"/>
    </source>
</evidence>
<keyword evidence="2" id="KW-1185">Reference proteome</keyword>
<gene>
    <name evidence="1" type="ORF">EJQ19_06630</name>
</gene>
<comment type="caution">
    <text evidence="1">The sequence shown here is derived from an EMBL/GenBank/DDBJ whole genome shotgun (WGS) entry which is preliminary data.</text>
</comment>
<dbReference type="EMBL" id="RXHU01000017">
    <property type="protein sequence ID" value="RTE10524.1"/>
    <property type="molecule type" value="Genomic_DNA"/>
</dbReference>